<dbReference type="GO" id="GO:0015970">
    <property type="term" value="P:guanosine tetraphosphate biosynthetic process"/>
    <property type="evidence" value="ECO:0007669"/>
    <property type="project" value="UniProtKB-UniPathway"/>
</dbReference>
<dbReference type="AlphaFoldDB" id="A0A4R1N869"/>
<dbReference type="InterPro" id="IPR043519">
    <property type="entry name" value="NT_sf"/>
</dbReference>
<dbReference type="Gene3D" id="3.30.460.10">
    <property type="entry name" value="Beta Polymerase, domain 2"/>
    <property type="match status" value="1"/>
</dbReference>
<dbReference type="SUPFAM" id="SSF81301">
    <property type="entry name" value="Nucleotidyltransferase"/>
    <property type="match status" value="1"/>
</dbReference>
<name>A0A4R1N869_9FIRM</name>
<accession>A0A4R1N869</accession>
<comment type="pathway">
    <text evidence="1">Purine metabolism; ppGpp biosynthesis; ppGpp from GTP: step 1/2.</text>
</comment>
<dbReference type="PANTHER" id="PTHR41773:SF1">
    <property type="entry name" value="RELA_SPOT DOMAIN-CONTAINING PROTEIN"/>
    <property type="match status" value="1"/>
</dbReference>
<sequence>MNKTSKLDLFNLIEETVDILENNNSLYEKAVLEITSILSGLFVEFEELMDVHTRIKSASSLKEKIIRNKLYKLHKKPQELLDNLSDLIGIMLECRFNKNEDEFYQVIKEHFSEVDESGMYYNSKTPQMLFDLKTKQPQKQKNGHGIYRIDGYYVIEGEKVNFELQIKSLVNKFWSDIEHKVIYKNNVYIDNSGYIMEMLSAIKGNLVGIDKMLQLVNDQIKEKSVEKRKGHIDFERAIAKLISDTFIAKMSESIGFTVGFKKICDLISSYIVNKYKDLPVTGAQAAFLDLANRFDEIYSRDINWEEELYLEGEFVGEDRFCQIFGDRLISYMNTDFEWHLFFLILFQIESDNNNLISFNQFMRTLKNSYSDKLLYKELYKTYDEESAEMIYNDITEFLAFALSATASISIIDSKNEKIIRLIDDIISYIIYNFSSYDDFIKNRRNVQLFILDKWGE</sequence>
<reference evidence="3 4" key="1">
    <citation type="submission" date="2019-03" db="EMBL/GenBank/DDBJ databases">
        <title>Genomic Encyclopedia of Type Strains, Phase IV (KMG-IV): sequencing the most valuable type-strain genomes for metagenomic binning, comparative biology and taxonomic classification.</title>
        <authorList>
            <person name="Goeker M."/>
        </authorList>
    </citation>
    <scope>NUCLEOTIDE SEQUENCE [LARGE SCALE GENOMIC DNA]</scope>
    <source>
        <strain evidence="3 4">DSM 24176</strain>
    </source>
</reference>
<dbReference type="Pfam" id="PF04607">
    <property type="entry name" value="RelA_SpoT"/>
    <property type="match status" value="1"/>
</dbReference>
<organism evidence="3 4">
    <name type="scientific">Natranaerovirga hydrolytica</name>
    <dbReference type="NCBI Taxonomy" id="680378"/>
    <lineage>
        <taxon>Bacteria</taxon>
        <taxon>Bacillati</taxon>
        <taxon>Bacillota</taxon>
        <taxon>Clostridia</taxon>
        <taxon>Lachnospirales</taxon>
        <taxon>Natranaerovirgaceae</taxon>
        <taxon>Natranaerovirga</taxon>
    </lineage>
</organism>
<keyword evidence="3" id="KW-0808">Transferase</keyword>
<evidence type="ECO:0000259" key="2">
    <source>
        <dbReference type="SMART" id="SM00954"/>
    </source>
</evidence>
<feature type="domain" description="RelA/SpoT" evidence="2">
    <location>
        <begin position="53"/>
        <end position="189"/>
    </location>
</feature>
<dbReference type="PANTHER" id="PTHR41773">
    <property type="entry name" value="GTP PYROPHOSPHATASE-RELATED"/>
    <property type="match status" value="1"/>
</dbReference>
<dbReference type="EMBL" id="SMGQ01000002">
    <property type="protein sequence ID" value="TCK99720.1"/>
    <property type="molecule type" value="Genomic_DNA"/>
</dbReference>
<proteinExistence type="predicted"/>
<evidence type="ECO:0000313" key="4">
    <source>
        <dbReference type="Proteomes" id="UP000294545"/>
    </source>
</evidence>
<dbReference type="Proteomes" id="UP000294545">
    <property type="component" value="Unassembled WGS sequence"/>
</dbReference>
<comment type="caution">
    <text evidence="3">The sequence shown here is derived from an EMBL/GenBank/DDBJ whole genome shotgun (WGS) entry which is preliminary data.</text>
</comment>
<dbReference type="InterPro" id="IPR007685">
    <property type="entry name" value="RelA_SpoT"/>
</dbReference>
<evidence type="ECO:0000256" key="1">
    <source>
        <dbReference type="ARBA" id="ARBA00004976"/>
    </source>
</evidence>
<dbReference type="UniPathway" id="UPA00908">
    <property type="reaction ID" value="UER00884"/>
</dbReference>
<keyword evidence="4" id="KW-1185">Reference proteome</keyword>
<dbReference type="SMART" id="SM00954">
    <property type="entry name" value="RelA_SpoT"/>
    <property type="match status" value="1"/>
</dbReference>
<dbReference type="GO" id="GO:0016740">
    <property type="term" value="F:transferase activity"/>
    <property type="evidence" value="ECO:0007669"/>
    <property type="project" value="UniProtKB-KW"/>
</dbReference>
<gene>
    <name evidence="3" type="ORF">EDC19_0078</name>
</gene>
<evidence type="ECO:0000313" key="3">
    <source>
        <dbReference type="EMBL" id="TCK99720.1"/>
    </source>
</evidence>
<protein>
    <submittedName>
        <fullName evidence="3">PpGpp synthetase/RelA/SpoT-type nucleotidyltransferase</fullName>
    </submittedName>
</protein>